<dbReference type="STRING" id="1379903.ATO8_14657"/>
<organism evidence="1 2">
    <name type="scientific">Roseivivax marinus</name>
    <dbReference type="NCBI Taxonomy" id="1379903"/>
    <lineage>
        <taxon>Bacteria</taxon>
        <taxon>Pseudomonadati</taxon>
        <taxon>Pseudomonadota</taxon>
        <taxon>Alphaproteobacteria</taxon>
        <taxon>Rhodobacterales</taxon>
        <taxon>Roseobacteraceae</taxon>
        <taxon>Roseivivax</taxon>
    </lineage>
</organism>
<accession>W4HIF4</accession>
<keyword evidence="2" id="KW-1185">Reference proteome</keyword>
<gene>
    <name evidence="1" type="ORF">ATO8_14657</name>
</gene>
<evidence type="ECO:0000313" key="1">
    <source>
        <dbReference type="EMBL" id="ETW11916.1"/>
    </source>
</evidence>
<dbReference type="InterPro" id="IPR018679">
    <property type="entry name" value="DUF2161"/>
</dbReference>
<dbReference type="Pfam" id="PF09929">
    <property type="entry name" value="DUF2161"/>
    <property type="match status" value="1"/>
</dbReference>
<name>W4HIF4_9RHOB</name>
<dbReference type="eggNOG" id="COG5482">
    <property type="taxonomic scope" value="Bacteria"/>
</dbReference>
<reference evidence="1 2" key="1">
    <citation type="journal article" date="2014" name="Antonie Van Leeuwenhoek">
        <title>Roseivivax atlanticus sp. nov., isolated from surface seawater of the Atlantic Ocean.</title>
        <authorList>
            <person name="Li G."/>
            <person name="Lai Q."/>
            <person name="Liu X."/>
            <person name="Sun F."/>
            <person name="Shao Z."/>
        </authorList>
    </citation>
    <scope>NUCLEOTIDE SEQUENCE [LARGE SCALE GENOMIC DNA]</scope>
    <source>
        <strain evidence="1 2">22II-s10s</strain>
    </source>
</reference>
<sequence length="227" mass="24769">MAGVERERDLYAPLKAHLEALGYAVKGEVGPADLVAVRDDAPPVVVELKRTLSLKLYHQALARLSLTDHVYIAVPAPKGRQARRILTDNTRMCRRLGLGFITVRPDGRVEVRCDPGPYVPRRNRKVAEKLLSDFARLRGDPNDGGATRHGLVTGYRQDALACAAHLSDTGPDKVGSIRSATGVSAAQRILADNHYGWFERTARGVYGLTEAGRAGLVHWAGSWEENG</sequence>
<dbReference type="PATRIC" id="fig|1317118.6.peg.3016"/>
<dbReference type="EMBL" id="AQQW01000009">
    <property type="protein sequence ID" value="ETW11916.1"/>
    <property type="molecule type" value="Genomic_DNA"/>
</dbReference>
<evidence type="ECO:0000313" key="2">
    <source>
        <dbReference type="Proteomes" id="UP000019063"/>
    </source>
</evidence>
<comment type="caution">
    <text evidence="1">The sequence shown here is derived from an EMBL/GenBank/DDBJ whole genome shotgun (WGS) entry which is preliminary data.</text>
</comment>
<dbReference type="Proteomes" id="UP000019063">
    <property type="component" value="Unassembled WGS sequence"/>
</dbReference>
<proteinExistence type="predicted"/>
<protein>
    <submittedName>
        <fullName evidence="1">Uncharacterized protein</fullName>
    </submittedName>
</protein>
<dbReference type="AlphaFoldDB" id="W4HIF4"/>